<dbReference type="AlphaFoldDB" id="A0A2V1GVV1"/>
<sequence length="451" mass="50780">MSNQPIVLDHQQLSIAADRLKLSLINADDLKWSAGKSHSTYYDFYRCSGVVGAAKNADWQLYDIGKTVHANHCRIDYSNQTFILTDLVNQTYINDASSAIGWHRQVQLQHNDIVQIGRYRLRVDINSSSNSISSEGTDLASEDIEQLLMSQRSPALLPVLPPAAPEIKPVLQTKANLSLENPLIMNEQLLEQLESQVAADLNQVSLNKSSLDQVPVKKSAVNQNSVDQNFADQLQQDISQLDDTQNNADHETAHIACLPLFKGLEVNLPGYHRTVEVQQLTENIARSLKTAVDGLLQLHQQVENTSYHAINRNCQPIEDNPLRLGQSSQVTLETLFSQNKNPIYLSAEAAIKESLQTILLHNQSVKFATSQALQSILQALAPENLLQRFSQYQSAKELAENNPSGWAWEMYQSYFSELNSTRQQGFEKLFQEVFDQHYDAKLRQLQQEQSV</sequence>
<keyword evidence="4" id="KW-1185">Reference proteome</keyword>
<feature type="domain" description="FHA" evidence="1">
    <location>
        <begin position="50"/>
        <end position="117"/>
    </location>
</feature>
<protein>
    <submittedName>
        <fullName evidence="3">Type VI secretion system-associated FHA domain protein TagH</fullName>
    </submittedName>
</protein>
<dbReference type="InterPro" id="IPR046883">
    <property type="entry name" value="T6SS_FHA_C"/>
</dbReference>
<feature type="domain" description="Type VI secretion system FHA" evidence="2">
    <location>
        <begin position="274"/>
        <end position="440"/>
    </location>
</feature>
<gene>
    <name evidence="3" type="primary">tagH</name>
    <name evidence="3" type="ORF">DC094_11000</name>
</gene>
<evidence type="ECO:0000259" key="2">
    <source>
        <dbReference type="Pfam" id="PF20232"/>
    </source>
</evidence>
<dbReference type="RefSeq" id="WP_116687162.1">
    <property type="nucleotide sequence ID" value="NZ_CAWNYD010000004.1"/>
</dbReference>
<reference evidence="3 4" key="1">
    <citation type="submission" date="2018-04" db="EMBL/GenBank/DDBJ databases">
        <title>Thalassorhabdus spongiae gen. nov., sp. nov., isolated from a marine sponge in South-West Iceland.</title>
        <authorList>
            <person name="Knobloch S."/>
            <person name="Daussin A."/>
            <person name="Johannsson R."/>
            <person name="Marteinsson V.T."/>
        </authorList>
    </citation>
    <scope>NUCLEOTIDE SEQUENCE [LARGE SCALE GENOMIC DNA]</scope>
    <source>
        <strain evidence="3 4">Hp12</strain>
    </source>
</reference>
<name>A0A2V1GVV1_9GAMM</name>
<organism evidence="3 4">
    <name type="scientific">Pelagibaculum spongiae</name>
    <dbReference type="NCBI Taxonomy" id="2080658"/>
    <lineage>
        <taxon>Bacteria</taxon>
        <taxon>Pseudomonadati</taxon>
        <taxon>Pseudomonadota</taxon>
        <taxon>Gammaproteobacteria</taxon>
        <taxon>Oceanospirillales</taxon>
        <taxon>Pelagibaculum</taxon>
    </lineage>
</organism>
<dbReference type="Gene3D" id="2.60.200.20">
    <property type="match status" value="1"/>
</dbReference>
<dbReference type="SUPFAM" id="SSF49879">
    <property type="entry name" value="SMAD/FHA domain"/>
    <property type="match status" value="1"/>
</dbReference>
<dbReference type="InterPro" id="IPR000253">
    <property type="entry name" value="FHA_dom"/>
</dbReference>
<evidence type="ECO:0000313" key="3">
    <source>
        <dbReference type="EMBL" id="PVZ68777.1"/>
    </source>
</evidence>
<dbReference type="InterPro" id="IPR008984">
    <property type="entry name" value="SMAD_FHA_dom_sf"/>
</dbReference>
<dbReference type="Pfam" id="PF20232">
    <property type="entry name" value="T6SS_FHA_C"/>
    <property type="match status" value="1"/>
</dbReference>
<dbReference type="CDD" id="cd00060">
    <property type="entry name" value="FHA"/>
    <property type="match status" value="1"/>
</dbReference>
<dbReference type="InterPro" id="IPR017735">
    <property type="entry name" value="T6SS_FHA"/>
</dbReference>
<proteinExistence type="predicted"/>
<comment type="caution">
    <text evidence="3">The sequence shown here is derived from an EMBL/GenBank/DDBJ whole genome shotgun (WGS) entry which is preliminary data.</text>
</comment>
<dbReference type="OrthoDB" id="273564at2"/>
<evidence type="ECO:0000259" key="1">
    <source>
        <dbReference type="Pfam" id="PF00498"/>
    </source>
</evidence>
<dbReference type="EMBL" id="QDDL01000004">
    <property type="protein sequence ID" value="PVZ68777.1"/>
    <property type="molecule type" value="Genomic_DNA"/>
</dbReference>
<dbReference type="NCBIfam" id="TIGR03354">
    <property type="entry name" value="VI_FHA"/>
    <property type="match status" value="1"/>
</dbReference>
<evidence type="ECO:0000313" key="4">
    <source>
        <dbReference type="Proteomes" id="UP000244906"/>
    </source>
</evidence>
<dbReference type="Proteomes" id="UP000244906">
    <property type="component" value="Unassembled WGS sequence"/>
</dbReference>
<dbReference type="Pfam" id="PF00498">
    <property type="entry name" value="FHA"/>
    <property type="match status" value="1"/>
</dbReference>
<accession>A0A2V1GVV1</accession>